<keyword evidence="3" id="KW-1185">Reference proteome</keyword>
<dbReference type="SUPFAM" id="SSF56112">
    <property type="entry name" value="Protein kinase-like (PK-like)"/>
    <property type="match status" value="1"/>
</dbReference>
<evidence type="ECO:0000313" key="2">
    <source>
        <dbReference type="EMBL" id="CAK9206557.1"/>
    </source>
</evidence>
<dbReference type="EMBL" id="OZ019907">
    <property type="protein sequence ID" value="CAK9206557.1"/>
    <property type="molecule type" value="Genomic_DNA"/>
</dbReference>
<dbReference type="InterPro" id="IPR000719">
    <property type="entry name" value="Prot_kinase_dom"/>
</dbReference>
<dbReference type="InterPro" id="IPR001245">
    <property type="entry name" value="Ser-Thr/Tyr_kinase_cat_dom"/>
</dbReference>
<accession>A0ABP0TW47</accession>
<reference evidence="2" key="1">
    <citation type="submission" date="2024-02" db="EMBL/GenBank/DDBJ databases">
        <authorList>
            <consortium name="ELIXIR-Norway"/>
            <consortium name="Elixir Norway"/>
        </authorList>
    </citation>
    <scope>NUCLEOTIDE SEQUENCE</scope>
</reference>
<gene>
    <name evidence="2" type="ORF">CSSPTR1EN2_LOCUS8408</name>
</gene>
<evidence type="ECO:0000259" key="1">
    <source>
        <dbReference type="PROSITE" id="PS50011"/>
    </source>
</evidence>
<dbReference type="PROSITE" id="PS50011">
    <property type="entry name" value="PROTEIN_KINASE_DOM"/>
    <property type="match status" value="1"/>
</dbReference>
<dbReference type="Gene3D" id="1.10.510.10">
    <property type="entry name" value="Transferase(Phosphotransferase) domain 1"/>
    <property type="match status" value="1"/>
</dbReference>
<protein>
    <recommendedName>
        <fullName evidence="1">Protein kinase domain-containing protein</fullName>
    </recommendedName>
</protein>
<feature type="domain" description="Protein kinase" evidence="1">
    <location>
        <begin position="1"/>
        <end position="133"/>
    </location>
</feature>
<dbReference type="Pfam" id="PF07714">
    <property type="entry name" value="PK_Tyr_Ser-Thr"/>
    <property type="match status" value="1"/>
</dbReference>
<proteinExistence type="predicted"/>
<dbReference type="Proteomes" id="UP001497512">
    <property type="component" value="Chromosome 15"/>
</dbReference>
<sequence>MMAVGLSAGQEVGVSIEGTAASMVMEWMVGDLGNFMDLSLILSKWDNALNNLYDMYVMLSIARGMKKLHTSGLLHRDLKALNILHGRLQRQLQKVMAVGLSADPEVGYISKVLGVYIQGATVSIVLEHMREGI</sequence>
<dbReference type="InterPro" id="IPR011009">
    <property type="entry name" value="Kinase-like_dom_sf"/>
</dbReference>
<organism evidence="2 3">
    <name type="scientific">Sphagnum troendelagicum</name>
    <dbReference type="NCBI Taxonomy" id="128251"/>
    <lineage>
        <taxon>Eukaryota</taxon>
        <taxon>Viridiplantae</taxon>
        <taxon>Streptophyta</taxon>
        <taxon>Embryophyta</taxon>
        <taxon>Bryophyta</taxon>
        <taxon>Sphagnophytina</taxon>
        <taxon>Sphagnopsida</taxon>
        <taxon>Sphagnales</taxon>
        <taxon>Sphagnaceae</taxon>
        <taxon>Sphagnum</taxon>
    </lineage>
</organism>
<evidence type="ECO:0000313" key="3">
    <source>
        <dbReference type="Proteomes" id="UP001497512"/>
    </source>
</evidence>
<name>A0ABP0TW47_9BRYO</name>